<dbReference type="PRINTS" id="PR00625">
    <property type="entry name" value="JDOMAIN"/>
</dbReference>
<dbReference type="InterPro" id="IPR036869">
    <property type="entry name" value="J_dom_sf"/>
</dbReference>
<dbReference type="InterPro" id="IPR052594">
    <property type="entry name" value="J_domain-containing_protein"/>
</dbReference>
<dbReference type="PROSITE" id="PS50076">
    <property type="entry name" value="DNAJ_2"/>
    <property type="match status" value="1"/>
</dbReference>
<feature type="domain" description="J" evidence="3">
    <location>
        <begin position="1"/>
        <end position="52"/>
    </location>
</feature>
<name>A0ABD0YL19_9HEMI</name>
<dbReference type="PROSITE" id="PS00636">
    <property type="entry name" value="DNAJ_1"/>
    <property type="match status" value="1"/>
</dbReference>
<gene>
    <name evidence="4" type="ORF">AAG570_005435</name>
</gene>
<accession>A0ABD0YL19</accession>
<dbReference type="Gene3D" id="1.10.287.110">
    <property type="entry name" value="DnaJ domain"/>
    <property type="match status" value="1"/>
</dbReference>
<dbReference type="EMBL" id="JBFDAA010000018">
    <property type="protein sequence ID" value="KAL1115940.1"/>
    <property type="molecule type" value="Genomic_DNA"/>
</dbReference>
<feature type="coiled-coil region" evidence="1">
    <location>
        <begin position="76"/>
        <end position="103"/>
    </location>
</feature>
<dbReference type="Pfam" id="PF23302">
    <property type="entry name" value="HTH_DNAJC9"/>
    <property type="match status" value="1"/>
</dbReference>
<feature type="region of interest" description="Disordered" evidence="2">
    <location>
        <begin position="215"/>
        <end position="234"/>
    </location>
</feature>
<evidence type="ECO:0000313" key="5">
    <source>
        <dbReference type="Proteomes" id="UP001558652"/>
    </source>
</evidence>
<sequence>VHKAYKKLSLVVHPDRVSEDEKLDATEKFKVLGKIHSILNDKDKRAAYDETGIIEDGDECELEERDWSEYWRLLFKEITEEDIVNYEKNYKGSDEEKEDLKKAYMRGKGDMDIIFDWVPFVELSEEGRIREIIETMIAEGQVPAYKEFTDESPRKKQRRKRKKELEKKKQKRHPKKNGTTKVDSEPDENGAMMAILRRKKEREAQADSFFKHLEAKYGGGGAKVKSTGKRKAKD</sequence>
<feature type="region of interest" description="Disordered" evidence="2">
    <location>
        <begin position="147"/>
        <end position="199"/>
    </location>
</feature>
<protein>
    <recommendedName>
        <fullName evidence="3">J domain-containing protein</fullName>
    </recommendedName>
</protein>
<dbReference type="PANTHER" id="PTHR44144:SF1">
    <property type="entry name" value="DNAJ HOMOLOG SUBFAMILY C MEMBER 9"/>
    <property type="match status" value="1"/>
</dbReference>
<dbReference type="CDD" id="cd06257">
    <property type="entry name" value="DnaJ"/>
    <property type="match status" value="1"/>
</dbReference>
<evidence type="ECO:0000256" key="2">
    <source>
        <dbReference type="SAM" id="MobiDB-lite"/>
    </source>
</evidence>
<dbReference type="SUPFAM" id="SSF46565">
    <property type="entry name" value="Chaperone J-domain"/>
    <property type="match status" value="1"/>
</dbReference>
<dbReference type="PANTHER" id="PTHR44144">
    <property type="entry name" value="DNAJ HOMOLOG SUBFAMILY C MEMBER 9"/>
    <property type="match status" value="1"/>
</dbReference>
<comment type="caution">
    <text evidence="4">The sequence shown here is derived from an EMBL/GenBank/DDBJ whole genome shotgun (WGS) entry which is preliminary data.</text>
</comment>
<organism evidence="4 5">
    <name type="scientific">Ranatra chinensis</name>
    <dbReference type="NCBI Taxonomy" id="642074"/>
    <lineage>
        <taxon>Eukaryota</taxon>
        <taxon>Metazoa</taxon>
        <taxon>Ecdysozoa</taxon>
        <taxon>Arthropoda</taxon>
        <taxon>Hexapoda</taxon>
        <taxon>Insecta</taxon>
        <taxon>Pterygota</taxon>
        <taxon>Neoptera</taxon>
        <taxon>Paraneoptera</taxon>
        <taxon>Hemiptera</taxon>
        <taxon>Heteroptera</taxon>
        <taxon>Panheteroptera</taxon>
        <taxon>Nepomorpha</taxon>
        <taxon>Nepidae</taxon>
        <taxon>Ranatrinae</taxon>
        <taxon>Ranatra</taxon>
    </lineage>
</organism>
<evidence type="ECO:0000259" key="3">
    <source>
        <dbReference type="PROSITE" id="PS50076"/>
    </source>
</evidence>
<proteinExistence type="predicted"/>
<dbReference type="InterPro" id="IPR056453">
    <property type="entry name" value="HTH_DNAJC9"/>
</dbReference>
<reference evidence="4 5" key="1">
    <citation type="submission" date="2024-07" db="EMBL/GenBank/DDBJ databases">
        <title>Chromosome-level genome assembly of the water stick insect Ranatra chinensis (Heteroptera: Nepidae).</title>
        <authorList>
            <person name="Liu X."/>
        </authorList>
    </citation>
    <scope>NUCLEOTIDE SEQUENCE [LARGE SCALE GENOMIC DNA]</scope>
    <source>
        <strain evidence="4">Cailab_2021Rc</strain>
        <tissue evidence="4">Muscle</tissue>
    </source>
</reference>
<dbReference type="InterPro" id="IPR018253">
    <property type="entry name" value="DnaJ_domain_CS"/>
</dbReference>
<evidence type="ECO:0000256" key="1">
    <source>
        <dbReference type="SAM" id="Coils"/>
    </source>
</evidence>
<feature type="compositionally biased region" description="Basic residues" evidence="2">
    <location>
        <begin position="155"/>
        <end position="178"/>
    </location>
</feature>
<dbReference type="AlphaFoldDB" id="A0ABD0YL19"/>
<feature type="non-terminal residue" evidence="4">
    <location>
        <position position="1"/>
    </location>
</feature>
<dbReference type="Proteomes" id="UP001558652">
    <property type="component" value="Unassembled WGS sequence"/>
</dbReference>
<keyword evidence="5" id="KW-1185">Reference proteome</keyword>
<keyword evidence="1" id="KW-0175">Coiled coil</keyword>
<evidence type="ECO:0000313" key="4">
    <source>
        <dbReference type="EMBL" id="KAL1115940.1"/>
    </source>
</evidence>
<dbReference type="Pfam" id="PF00226">
    <property type="entry name" value="DnaJ"/>
    <property type="match status" value="1"/>
</dbReference>
<dbReference type="InterPro" id="IPR001623">
    <property type="entry name" value="DnaJ_domain"/>
</dbReference>